<dbReference type="Gene3D" id="2.120.10.30">
    <property type="entry name" value="TolB, C-terminal domain"/>
    <property type="match status" value="1"/>
</dbReference>
<dbReference type="NCBIfam" id="NF045725">
    <property type="entry name" value="TmcD_fam"/>
    <property type="match status" value="1"/>
</dbReference>
<evidence type="ECO:0000313" key="1">
    <source>
        <dbReference type="EMBL" id="GAQ94916.1"/>
    </source>
</evidence>
<proteinExistence type="predicted"/>
<dbReference type="EMBL" id="BCNO01000001">
    <property type="protein sequence ID" value="GAQ94916.1"/>
    <property type="molecule type" value="Genomic_DNA"/>
</dbReference>
<name>A0A0U9HPY3_9BACT</name>
<dbReference type="STRING" id="86166.TAGGR_11111"/>
<sequence length="417" mass="47715">MFNWDWQTKEKVICDVNEWKERFSLVHEFIPSADGERIAAVVEIEDKKVTPCINGKTWSDTFERICFLNFLPDSSIVCLVLQNFEWTMAKDEVLLDESFDYAWNLQFSEDASTVAFNIKKGDSYGLCVNGKVWDNLFFDARDLFISPDGKRTACYVRTKNPQVLDIFSFKEGVWTVAVDGIAWDKNFISVYGLNFSPYGKRVAATVRLSQQEFTVAVDGNLWNETFYNAWEPVFVNEGDICVPVKTEKGWTLALNGKPLWNRHFVQLWHQRVSPDGKKIAAVCATEFGKWTVAVDGMPWKRTFSQAVLPPQFSPDGKRVASVVRENNLWTVAVDAVAWNVGFERVWTPQFSPDGSHVVAIAERDGVFFIVLDGKIGKDTFDMLWEPVFSPDGDKILIRCIKNGRYYRKILTIGEILR</sequence>
<gene>
    <name evidence="1" type="ORF">TAGGR_11111</name>
</gene>
<protein>
    <recommendedName>
        <fullName evidence="3">WD40 repeat domain-containing protein</fullName>
    </recommendedName>
</protein>
<evidence type="ECO:0008006" key="3">
    <source>
        <dbReference type="Google" id="ProtNLM"/>
    </source>
</evidence>
<dbReference type="InterPro" id="IPR011042">
    <property type="entry name" value="6-blade_b-propeller_TolB-like"/>
</dbReference>
<comment type="caution">
    <text evidence="1">The sequence shown here is derived from an EMBL/GenBank/DDBJ whole genome shotgun (WGS) entry which is preliminary data.</text>
</comment>
<accession>A0A0U9HPY3</accession>
<evidence type="ECO:0000313" key="2">
    <source>
        <dbReference type="Proteomes" id="UP000054976"/>
    </source>
</evidence>
<dbReference type="SUPFAM" id="SSF82171">
    <property type="entry name" value="DPP6 N-terminal domain-like"/>
    <property type="match status" value="1"/>
</dbReference>
<dbReference type="AlphaFoldDB" id="A0A0U9HPY3"/>
<dbReference type="RefSeq" id="WP_059176324.1">
    <property type="nucleotide sequence ID" value="NZ_BCNO01000001.1"/>
</dbReference>
<reference evidence="2" key="1">
    <citation type="submission" date="2016-01" db="EMBL/GenBank/DDBJ databases">
        <title>Draft genome sequence of Thermodesulfovibrio aggregans strain TGE-P1.</title>
        <authorList>
            <person name="Sekiguchi Y."/>
            <person name="Ohashi A."/>
            <person name="Matsuura N."/>
            <person name="Tourlousse M.D."/>
        </authorList>
    </citation>
    <scope>NUCLEOTIDE SEQUENCE [LARGE SCALE GENOMIC DNA]</scope>
    <source>
        <strain evidence="2">TGE-P1</strain>
    </source>
</reference>
<organism evidence="1 2">
    <name type="scientific">Thermodesulfovibrio aggregans</name>
    <dbReference type="NCBI Taxonomy" id="86166"/>
    <lineage>
        <taxon>Bacteria</taxon>
        <taxon>Pseudomonadati</taxon>
        <taxon>Nitrospirota</taxon>
        <taxon>Thermodesulfovibrionia</taxon>
        <taxon>Thermodesulfovibrionales</taxon>
        <taxon>Thermodesulfovibrionaceae</taxon>
        <taxon>Thermodesulfovibrio</taxon>
    </lineage>
</organism>
<keyword evidence="2" id="KW-1185">Reference proteome</keyword>
<dbReference type="Proteomes" id="UP000054976">
    <property type="component" value="Unassembled WGS sequence"/>
</dbReference>
<dbReference type="OrthoDB" id="9767593at2"/>